<name>A0A809WSH3_9BRAD</name>
<reference evidence="1" key="1">
    <citation type="submission" date="2020-05" db="EMBL/GenBank/DDBJ databases">
        <title>Complete genome sequence of Bradyrhizobium diazoefficiens XF1 isolated from soybean nodule.</title>
        <authorList>
            <person name="Noda R."/>
            <person name="Kakizaki K."/>
            <person name="Minamisawa K."/>
        </authorList>
    </citation>
    <scope>NUCLEOTIDE SEQUENCE</scope>
    <source>
        <strain evidence="1">XF1</strain>
    </source>
</reference>
<organism evidence="1">
    <name type="scientific">Bradyrhizobium diazoefficiens</name>
    <dbReference type="NCBI Taxonomy" id="1355477"/>
    <lineage>
        <taxon>Bacteria</taxon>
        <taxon>Pseudomonadati</taxon>
        <taxon>Pseudomonadota</taxon>
        <taxon>Alphaproteobacteria</taxon>
        <taxon>Hyphomicrobiales</taxon>
        <taxon>Nitrobacteraceae</taxon>
        <taxon>Bradyrhizobium</taxon>
    </lineage>
</organism>
<protein>
    <submittedName>
        <fullName evidence="1">Uncharacterized protein</fullName>
    </submittedName>
</protein>
<sequence length="212" mass="23252">MKALALDPIRQTVAVADVGRDAICSHAEVAVRFPNGDILLASRPTQKESTEAFTLGGSKPIVGGGMVVGRRLRAGEHAPPRTSLDDITTMVRWTRVEKKIVPIAPERPAEVRVVIIDPEKRSIEETRMSATVPMLESTIGAPPLLYLRIRGHHLYGSSLAPDKASWWRKEDFDFPGRVVVVGVDEHCTYMLDASIDVAMLKNTVTFLGSEGR</sequence>
<gene>
    <name evidence="1" type="ORF">XF1B_04260</name>
</gene>
<dbReference type="EMBL" id="AP023091">
    <property type="protein sequence ID" value="BCE17745.1"/>
    <property type="molecule type" value="Genomic_DNA"/>
</dbReference>
<accession>A0A809WSH3</accession>
<dbReference type="AlphaFoldDB" id="A0A809WSH3"/>
<proteinExistence type="predicted"/>
<evidence type="ECO:0000313" key="1">
    <source>
        <dbReference type="EMBL" id="BCE17745.1"/>
    </source>
</evidence>